<dbReference type="Gene3D" id="3.40.930.10">
    <property type="entry name" value="Mannitol-specific EII, Chain A"/>
    <property type="match status" value="1"/>
</dbReference>
<dbReference type="EMBL" id="NIPR01000063">
    <property type="protein sequence ID" value="PMD67875.1"/>
    <property type="molecule type" value="Genomic_DNA"/>
</dbReference>
<feature type="domain" description="PTS EIIA type-2" evidence="1">
    <location>
        <begin position="15"/>
        <end position="161"/>
    </location>
</feature>
<evidence type="ECO:0000313" key="2">
    <source>
        <dbReference type="EMBL" id="PMD67875.1"/>
    </source>
</evidence>
<accession>A0A2N7AR92</accession>
<reference evidence="2 3" key="1">
    <citation type="submission" date="2017-05" db="EMBL/GenBank/DDBJ databases">
        <title>Lactobacillus nurukis nov., sp. nov., isolated from nuruk.</title>
        <authorList>
            <person name="Kim S.-J."/>
        </authorList>
    </citation>
    <scope>NUCLEOTIDE SEQUENCE [LARGE SCALE GENOMIC DNA]</scope>
    <source>
        <strain evidence="2 3">SYF10-1a</strain>
    </source>
</reference>
<dbReference type="Proteomes" id="UP000235649">
    <property type="component" value="Unassembled WGS sequence"/>
</dbReference>
<gene>
    <name evidence="2" type="ORF">CBP76_12305</name>
</gene>
<evidence type="ECO:0000313" key="3">
    <source>
        <dbReference type="Proteomes" id="UP000235649"/>
    </source>
</evidence>
<keyword evidence="3" id="KW-1185">Reference proteome</keyword>
<name>A0A2N7AR92_9LACO</name>
<organism evidence="2 3">
    <name type="scientific">Companilactobacillus nuruki</name>
    <dbReference type="NCBI Taxonomy" id="1993540"/>
    <lineage>
        <taxon>Bacteria</taxon>
        <taxon>Bacillati</taxon>
        <taxon>Bacillota</taxon>
        <taxon>Bacilli</taxon>
        <taxon>Lactobacillales</taxon>
        <taxon>Lactobacillaceae</taxon>
        <taxon>Companilactobacillus</taxon>
    </lineage>
</organism>
<dbReference type="InterPro" id="IPR016152">
    <property type="entry name" value="PTrfase/Anion_transptr"/>
</dbReference>
<proteinExistence type="predicted"/>
<dbReference type="PROSITE" id="PS51094">
    <property type="entry name" value="PTS_EIIA_TYPE_2"/>
    <property type="match status" value="1"/>
</dbReference>
<dbReference type="PANTHER" id="PTHR47738">
    <property type="entry name" value="PTS SYSTEM FRUCTOSE-LIKE EIIA COMPONENT-RELATED"/>
    <property type="match status" value="1"/>
</dbReference>
<dbReference type="OrthoDB" id="370976at2"/>
<keyword evidence="2" id="KW-0813">Transport</keyword>
<dbReference type="PANTHER" id="PTHR47738:SF3">
    <property type="entry name" value="PHOSPHOTRANSFERASE SYSTEM MANNITOL_FRUCTOSE-SPECIFIC IIA DOMAIN CONTAINING PROTEIN"/>
    <property type="match status" value="1"/>
</dbReference>
<dbReference type="InterPro" id="IPR051541">
    <property type="entry name" value="PTS_SugarTrans_NitroReg"/>
</dbReference>
<dbReference type="SUPFAM" id="SSF55804">
    <property type="entry name" value="Phoshotransferase/anion transport protein"/>
    <property type="match status" value="1"/>
</dbReference>
<evidence type="ECO:0000259" key="1">
    <source>
        <dbReference type="PROSITE" id="PS51094"/>
    </source>
</evidence>
<dbReference type="Pfam" id="PF00359">
    <property type="entry name" value="PTS_EIIA_2"/>
    <property type="match status" value="1"/>
</dbReference>
<keyword evidence="2" id="KW-0762">Sugar transport</keyword>
<sequence>MNRRHKMINTDGFGYMVKSELIDLNIDAANEDDVFNYVAEQLKSNDYVNDGYLEAIKTREEKFPTGLLAPKITLAVPHVDAEYIKKPFVFIGKTTEPIDIKQMAINKDMQTDNFCFLGIKDGKGQAGLLKNIIYALRDDEFIDSISNANDNIKIFNTYVKFLNKNN</sequence>
<comment type="caution">
    <text evidence="2">The sequence shown here is derived from an EMBL/GenBank/DDBJ whole genome shotgun (WGS) entry which is preliminary data.</text>
</comment>
<dbReference type="AlphaFoldDB" id="A0A2N7AR92"/>
<protein>
    <submittedName>
        <fullName evidence="2">PTS sugar transporter subunit IIA</fullName>
    </submittedName>
</protein>
<dbReference type="InterPro" id="IPR002178">
    <property type="entry name" value="PTS_EIIA_type-2_dom"/>
</dbReference>